<dbReference type="EMBL" id="UGPP01000001">
    <property type="protein sequence ID" value="STY72329.1"/>
    <property type="molecule type" value="Genomic_DNA"/>
</dbReference>
<dbReference type="GO" id="GO:0008168">
    <property type="term" value="F:methyltransferase activity"/>
    <property type="evidence" value="ECO:0007669"/>
    <property type="project" value="UniProtKB-KW"/>
</dbReference>
<sequence length="196" mass="22596">MLNKTINYYDTNAKEFVEGTLNVDFKATQDKFINKLPAKGYILDFGCGSGRDTKYFLAKDFNVDAIDGSIELCKIASEYTNIKVRHMYFNELSIVNKYDGIWACSSILHLSLDDLVDVFKRMSKALKDEGIIYTSFKYGDFSGERNGRFFTDMTEDSFAKLIANVDNLKVEEQWITADVRPQRGNEKWLNLILRKK</sequence>
<dbReference type="Gene3D" id="3.40.50.150">
    <property type="entry name" value="Vaccinia Virus protein VP39"/>
    <property type="match status" value="1"/>
</dbReference>
<keyword evidence="1" id="KW-0489">Methyltransferase</keyword>
<organism evidence="4 5">
    <name type="scientific">Megamonas hypermegale</name>
    <dbReference type="NCBI Taxonomy" id="158847"/>
    <lineage>
        <taxon>Bacteria</taxon>
        <taxon>Bacillati</taxon>
        <taxon>Bacillota</taxon>
        <taxon>Negativicutes</taxon>
        <taxon>Selenomonadales</taxon>
        <taxon>Selenomonadaceae</taxon>
        <taxon>Megamonas</taxon>
    </lineage>
</organism>
<dbReference type="RefSeq" id="WP_115152342.1">
    <property type="nucleotide sequence ID" value="NZ_UGPP01000001.1"/>
</dbReference>
<dbReference type="InterPro" id="IPR041698">
    <property type="entry name" value="Methyltransf_25"/>
</dbReference>
<evidence type="ECO:0000259" key="3">
    <source>
        <dbReference type="Pfam" id="PF13649"/>
    </source>
</evidence>
<feature type="domain" description="Methyltransferase" evidence="3">
    <location>
        <begin position="42"/>
        <end position="130"/>
    </location>
</feature>
<dbReference type="InterPro" id="IPR029063">
    <property type="entry name" value="SAM-dependent_MTases_sf"/>
</dbReference>
<evidence type="ECO:0000256" key="2">
    <source>
        <dbReference type="ARBA" id="ARBA00022679"/>
    </source>
</evidence>
<evidence type="ECO:0000313" key="5">
    <source>
        <dbReference type="Proteomes" id="UP000255234"/>
    </source>
</evidence>
<dbReference type="PANTHER" id="PTHR43861">
    <property type="entry name" value="TRANS-ACONITATE 2-METHYLTRANSFERASE-RELATED"/>
    <property type="match status" value="1"/>
</dbReference>
<gene>
    <name evidence="4" type="ORF">NCTC10571_02522</name>
</gene>
<dbReference type="SUPFAM" id="SSF53335">
    <property type="entry name" value="S-adenosyl-L-methionine-dependent methyltransferases"/>
    <property type="match status" value="1"/>
</dbReference>
<dbReference type="AlphaFoldDB" id="A0A378NXD9"/>
<dbReference type="PANTHER" id="PTHR43861:SF1">
    <property type="entry name" value="TRANS-ACONITATE 2-METHYLTRANSFERASE"/>
    <property type="match status" value="1"/>
</dbReference>
<accession>A0A378NXD9</accession>
<dbReference type="CDD" id="cd02440">
    <property type="entry name" value="AdoMet_MTases"/>
    <property type="match status" value="1"/>
</dbReference>
<name>A0A378NXD9_9FIRM</name>
<proteinExistence type="predicted"/>
<evidence type="ECO:0000256" key="1">
    <source>
        <dbReference type="ARBA" id="ARBA00022603"/>
    </source>
</evidence>
<protein>
    <submittedName>
        <fullName evidence="4">Tellurite resistance protein TehB</fullName>
    </submittedName>
</protein>
<evidence type="ECO:0000313" key="4">
    <source>
        <dbReference type="EMBL" id="STY72329.1"/>
    </source>
</evidence>
<dbReference type="Proteomes" id="UP000255234">
    <property type="component" value="Unassembled WGS sequence"/>
</dbReference>
<keyword evidence="2" id="KW-0808">Transferase</keyword>
<dbReference type="Pfam" id="PF13649">
    <property type="entry name" value="Methyltransf_25"/>
    <property type="match status" value="1"/>
</dbReference>
<reference evidence="4 5" key="1">
    <citation type="submission" date="2018-06" db="EMBL/GenBank/DDBJ databases">
        <authorList>
            <consortium name="Pathogen Informatics"/>
            <person name="Doyle S."/>
        </authorList>
    </citation>
    <scope>NUCLEOTIDE SEQUENCE [LARGE SCALE GENOMIC DNA]</scope>
    <source>
        <strain evidence="4 5">NCTC10571</strain>
    </source>
</reference>
<dbReference type="GO" id="GO:0032259">
    <property type="term" value="P:methylation"/>
    <property type="evidence" value="ECO:0007669"/>
    <property type="project" value="UniProtKB-KW"/>
</dbReference>